<evidence type="ECO:0000256" key="8">
    <source>
        <dbReference type="ARBA" id="ARBA00030039"/>
    </source>
</evidence>
<comment type="subcellular location">
    <subcellularLocation>
        <location evidence="2">Chromosome</location>
        <location evidence="2">Telomere</location>
    </subcellularLocation>
    <subcellularLocation>
        <location evidence="1">Nucleus</location>
    </subcellularLocation>
</comment>
<dbReference type="PANTHER" id="PTHR13989:SF33">
    <property type="entry name" value="CST COMPLEX SUBUNIT STN1"/>
    <property type="match status" value="1"/>
</dbReference>
<dbReference type="EMBL" id="JACVVK020000153">
    <property type="protein sequence ID" value="KAK7488226.1"/>
    <property type="molecule type" value="Genomic_DNA"/>
</dbReference>
<organism evidence="9 10">
    <name type="scientific">Batillaria attramentaria</name>
    <dbReference type="NCBI Taxonomy" id="370345"/>
    <lineage>
        <taxon>Eukaryota</taxon>
        <taxon>Metazoa</taxon>
        <taxon>Spiralia</taxon>
        <taxon>Lophotrochozoa</taxon>
        <taxon>Mollusca</taxon>
        <taxon>Gastropoda</taxon>
        <taxon>Caenogastropoda</taxon>
        <taxon>Sorbeoconcha</taxon>
        <taxon>Cerithioidea</taxon>
        <taxon>Batillariidae</taxon>
        <taxon>Batillaria</taxon>
    </lineage>
</organism>
<evidence type="ECO:0000256" key="1">
    <source>
        <dbReference type="ARBA" id="ARBA00004123"/>
    </source>
</evidence>
<reference evidence="9 10" key="1">
    <citation type="journal article" date="2023" name="Sci. Data">
        <title>Genome assembly of the Korean intertidal mud-creeper Batillaria attramentaria.</title>
        <authorList>
            <person name="Patra A.K."/>
            <person name="Ho P.T."/>
            <person name="Jun S."/>
            <person name="Lee S.J."/>
            <person name="Kim Y."/>
            <person name="Won Y.J."/>
        </authorList>
    </citation>
    <scope>NUCLEOTIDE SEQUENCE [LARGE SCALE GENOMIC DNA]</scope>
    <source>
        <strain evidence="9">Wonlab-2016</strain>
    </source>
</reference>
<feature type="non-terminal residue" evidence="9">
    <location>
        <position position="271"/>
    </location>
</feature>
<dbReference type="SUPFAM" id="SSF50249">
    <property type="entry name" value="Nucleic acid-binding proteins"/>
    <property type="match status" value="1"/>
</dbReference>
<evidence type="ECO:0000313" key="9">
    <source>
        <dbReference type="EMBL" id="KAK7488226.1"/>
    </source>
</evidence>
<dbReference type="GO" id="GO:0000781">
    <property type="term" value="C:chromosome, telomeric region"/>
    <property type="evidence" value="ECO:0007669"/>
    <property type="project" value="UniProtKB-SubCell"/>
</dbReference>
<evidence type="ECO:0000256" key="5">
    <source>
        <dbReference type="ARBA" id="ARBA00022895"/>
    </source>
</evidence>
<dbReference type="InterPro" id="IPR040260">
    <property type="entry name" value="RFA2-like"/>
</dbReference>
<dbReference type="Gene3D" id="2.40.50.140">
    <property type="entry name" value="Nucleic acid-binding proteins"/>
    <property type="match status" value="1"/>
</dbReference>
<gene>
    <name evidence="9" type="ORF">BaRGS_00020533</name>
</gene>
<proteinExistence type="predicted"/>
<protein>
    <recommendedName>
        <fullName evidence="3">CST complex subunit STN1</fullName>
    </recommendedName>
    <alternativeName>
        <fullName evidence="8">Suppressor of cdc thirteen homolog</fullName>
    </alternativeName>
</protein>
<evidence type="ECO:0000256" key="3">
    <source>
        <dbReference type="ARBA" id="ARBA00017411"/>
    </source>
</evidence>
<accession>A0ABD0KMS2</accession>
<evidence type="ECO:0000256" key="4">
    <source>
        <dbReference type="ARBA" id="ARBA00022454"/>
    </source>
</evidence>
<keyword evidence="6" id="KW-0238">DNA-binding</keyword>
<evidence type="ECO:0000256" key="6">
    <source>
        <dbReference type="ARBA" id="ARBA00023125"/>
    </source>
</evidence>
<dbReference type="InterPro" id="IPR012340">
    <property type="entry name" value="NA-bd_OB-fold"/>
</dbReference>
<keyword evidence="5" id="KW-0779">Telomere</keyword>
<dbReference type="Proteomes" id="UP001519460">
    <property type="component" value="Unassembled WGS sequence"/>
</dbReference>
<sequence length="271" mass="30845">MAESECEAGCGQTFHPPKLWGLDFHFNTFNKLYIADILKMQPYPMFPGAFAYGNHPVYKVDVLGVVVRKDEKAKVFIYAVDDGTGVISCCCWKQPFSRNDQQSSETATTSLTQLPAGLHARLNMMMVEEKRKAEGYELGDLLHIRGKLKTFRSMMEIVASYHHILMISFIFPLTGLRRVDNPSTQISRMVELPLLYHQCYDKPFVLPYKVARELKRAEAGKNDSSGEMNKEEVMCELGKKIEKTLECQRLREFSVSNLLDVSEISDLASQL</sequence>
<name>A0ABD0KMS2_9CAEN</name>
<evidence type="ECO:0000256" key="2">
    <source>
        <dbReference type="ARBA" id="ARBA00004574"/>
    </source>
</evidence>
<keyword evidence="7" id="KW-0539">Nucleus</keyword>
<dbReference type="PANTHER" id="PTHR13989">
    <property type="entry name" value="REPLICATION PROTEIN A-RELATED"/>
    <property type="match status" value="1"/>
</dbReference>
<evidence type="ECO:0000256" key="7">
    <source>
        <dbReference type="ARBA" id="ARBA00023242"/>
    </source>
</evidence>
<evidence type="ECO:0000313" key="10">
    <source>
        <dbReference type="Proteomes" id="UP001519460"/>
    </source>
</evidence>
<dbReference type="GO" id="GO:0003677">
    <property type="term" value="F:DNA binding"/>
    <property type="evidence" value="ECO:0007669"/>
    <property type="project" value="UniProtKB-KW"/>
</dbReference>
<keyword evidence="10" id="KW-1185">Reference proteome</keyword>
<dbReference type="GO" id="GO:0005634">
    <property type="term" value="C:nucleus"/>
    <property type="evidence" value="ECO:0007669"/>
    <property type="project" value="UniProtKB-SubCell"/>
</dbReference>
<keyword evidence="4" id="KW-0158">Chromosome</keyword>
<dbReference type="AlphaFoldDB" id="A0ABD0KMS2"/>
<comment type="caution">
    <text evidence="9">The sequence shown here is derived from an EMBL/GenBank/DDBJ whole genome shotgun (WGS) entry which is preliminary data.</text>
</comment>